<dbReference type="RefSeq" id="WP_149487659.1">
    <property type="nucleotide sequence ID" value="NZ_CP036150.1"/>
</dbReference>
<protein>
    <submittedName>
        <fullName evidence="11">TRAP transporter small permease</fullName>
    </submittedName>
</protein>
<dbReference type="KEGG" id="ock:EXM22_16945"/>
<evidence type="ECO:0000256" key="8">
    <source>
        <dbReference type="ARBA" id="ARBA00038436"/>
    </source>
</evidence>
<dbReference type="PANTHER" id="PTHR35011:SF2">
    <property type="entry name" value="2,3-DIKETO-L-GULONATE TRAP TRANSPORTER SMALL PERMEASE PROTEIN YIAM"/>
    <property type="match status" value="1"/>
</dbReference>
<evidence type="ECO:0000256" key="7">
    <source>
        <dbReference type="ARBA" id="ARBA00023136"/>
    </source>
</evidence>
<feature type="transmembrane region" description="Helical" evidence="9">
    <location>
        <begin position="12"/>
        <end position="34"/>
    </location>
</feature>
<dbReference type="GO" id="GO:0015740">
    <property type="term" value="P:C4-dicarboxylate transport"/>
    <property type="evidence" value="ECO:0007669"/>
    <property type="project" value="TreeGrafter"/>
</dbReference>
<keyword evidence="6 9" id="KW-1133">Transmembrane helix</keyword>
<evidence type="ECO:0000259" key="10">
    <source>
        <dbReference type="Pfam" id="PF04290"/>
    </source>
</evidence>
<keyword evidence="7 9" id="KW-0472">Membrane</keyword>
<evidence type="ECO:0000256" key="5">
    <source>
        <dbReference type="ARBA" id="ARBA00022692"/>
    </source>
</evidence>
<dbReference type="Pfam" id="PF04290">
    <property type="entry name" value="DctQ"/>
    <property type="match status" value="1"/>
</dbReference>
<feature type="transmembrane region" description="Helical" evidence="9">
    <location>
        <begin position="124"/>
        <end position="145"/>
    </location>
</feature>
<feature type="transmembrane region" description="Helical" evidence="9">
    <location>
        <begin position="85"/>
        <end position="104"/>
    </location>
</feature>
<keyword evidence="12" id="KW-1185">Reference proteome</keyword>
<dbReference type="OrthoDB" id="9815614at2"/>
<keyword evidence="2" id="KW-0813">Transport</keyword>
<evidence type="ECO:0000256" key="9">
    <source>
        <dbReference type="SAM" id="Phobius"/>
    </source>
</evidence>
<evidence type="ECO:0000256" key="3">
    <source>
        <dbReference type="ARBA" id="ARBA00022475"/>
    </source>
</evidence>
<evidence type="ECO:0000256" key="1">
    <source>
        <dbReference type="ARBA" id="ARBA00004429"/>
    </source>
</evidence>
<dbReference type="AlphaFoldDB" id="A0A5C1QNB1"/>
<organism evidence="11 12">
    <name type="scientific">Oceanispirochaeta crateris</name>
    <dbReference type="NCBI Taxonomy" id="2518645"/>
    <lineage>
        <taxon>Bacteria</taxon>
        <taxon>Pseudomonadati</taxon>
        <taxon>Spirochaetota</taxon>
        <taxon>Spirochaetia</taxon>
        <taxon>Spirochaetales</taxon>
        <taxon>Spirochaetaceae</taxon>
        <taxon>Oceanispirochaeta</taxon>
    </lineage>
</organism>
<evidence type="ECO:0000256" key="2">
    <source>
        <dbReference type="ARBA" id="ARBA00022448"/>
    </source>
</evidence>
<proteinExistence type="inferred from homology"/>
<accession>A0A5C1QNB1</accession>
<gene>
    <name evidence="11" type="ORF">EXM22_16945</name>
</gene>
<dbReference type="InterPro" id="IPR055348">
    <property type="entry name" value="DctQ"/>
</dbReference>
<dbReference type="GO" id="GO:0022857">
    <property type="term" value="F:transmembrane transporter activity"/>
    <property type="evidence" value="ECO:0007669"/>
    <property type="project" value="TreeGrafter"/>
</dbReference>
<evidence type="ECO:0000313" key="12">
    <source>
        <dbReference type="Proteomes" id="UP000324209"/>
    </source>
</evidence>
<feature type="transmembrane region" description="Helical" evidence="9">
    <location>
        <begin position="46"/>
        <end position="64"/>
    </location>
</feature>
<keyword evidence="3" id="KW-1003">Cell membrane</keyword>
<dbReference type="EMBL" id="CP036150">
    <property type="protein sequence ID" value="QEN09585.1"/>
    <property type="molecule type" value="Genomic_DNA"/>
</dbReference>
<dbReference type="InterPro" id="IPR007387">
    <property type="entry name" value="TRAP_DctQ"/>
</dbReference>
<keyword evidence="5 9" id="KW-0812">Transmembrane</keyword>
<sequence>MKKIYEIYCKIEEVLVGTVFVSIVVLIFSAAFFRVFDKPIVWADDIAKFLFSWAAFLGADVAMRHSRLVGVDMLVKKFPAKIQKILQLFVFSVIIALLASFVFYGTKLSIESVDRSFQTLSKFSYSIVTSSLPVSSLLMILTASLKISKIIRNFKDDEYDVLRDNPDSTPQTKSCC</sequence>
<reference evidence="11 12" key="1">
    <citation type="submission" date="2019-02" db="EMBL/GenBank/DDBJ databases">
        <title>Complete Genome Sequence and Methylome Analysis of free living Spirochaetas.</title>
        <authorList>
            <person name="Fomenkov A."/>
            <person name="Dubinina G."/>
            <person name="Leshcheva N."/>
            <person name="Mikheeva N."/>
            <person name="Grabovich M."/>
            <person name="Vincze T."/>
            <person name="Roberts R.J."/>
        </authorList>
    </citation>
    <scope>NUCLEOTIDE SEQUENCE [LARGE SCALE GENOMIC DNA]</scope>
    <source>
        <strain evidence="11 12">K2</strain>
    </source>
</reference>
<evidence type="ECO:0000313" key="11">
    <source>
        <dbReference type="EMBL" id="QEN09585.1"/>
    </source>
</evidence>
<keyword evidence="4" id="KW-0997">Cell inner membrane</keyword>
<name>A0A5C1QNB1_9SPIO</name>
<dbReference type="GO" id="GO:0005886">
    <property type="term" value="C:plasma membrane"/>
    <property type="evidence" value="ECO:0007669"/>
    <property type="project" value="UniProtKB-SubCell"/>
</dbReference>
<evidence type="ECO:0000256" key="6">
    <source>
        <dbReference type="ARBA" id="ARBA00022989"/>
    </source>
</evidence>
<comment type="similarity">
    <text evidence="8">Belongs to the TRAP transporter small permease family.</text>
</comment>
<evidence type="ECO:0000256" key="4">
    <source>
        <dbReference type="ARBA" id="ARBA00022519"/>
    </source>
</evidence>
<dbReference type="Proteomes" id="UP000324209">
    <property type="component" value="Chromosome"/>
</dbReference>
<feature type="domain" description="Tripartite ATP-independent periplasmic transporters DctQ component" evidence="10">
    <location>
        <begin position="23"/>
        <end position="150"/>
    </location>
</feature>
<comment type="subcellular location">
    <subcellularLocation>
        <location evidence="1">Cell inner membrane</location>
        <topology evidence="1">Multi-pass membrane protein</topology>
    </subcellularLocation>
</comment>
<dbReference type="PANTHER" id="PTHR35011">
    <property type="entry name" value="2,3-DIKETO-L-GULONATE TRAP TRANSPORTER SMALL PERMEASE PROTEIN YIAM"/>
    <property type="match status" value="1"/>
</dbReference>